<dbReference type="PANTHER" id="PTHR11480:SF3">
    <property type="entry name" value="BCDNA.GH08312"/>
    <property type="match status" value="1"/>
</dbReference>
<dbReference type="GO" id="GO:0016020">
    <property type="term" value="C:membrane"/>
    <property type="evidence" value="ECO:0007669"/>
    <property type="project" value="GOC"/>
</dbReference>
<keyword evidence="6" id="KW-1185">Reference proteome</keyword>
<evidence type="ECO:0000256" key="3">
    <source>
        <dbReference type="SAM" id="SignalP"/>
    </source>
</evidence>
<protein>
    <submittedName>
        <fullName evidence="5">Uncharacterized protein AM17</fullName>
    </submittedName>
</protein>
<dbReference type="RefSeq" id="XP_002670487.1">
    <property type="nucleotide sequence ID" value="XM_002670441.1"/>
</dbReference>
<dbReference type="Pfam" id="PF05184">
    <property type="entry name" value="SapB_1"/>
    <property type="match status" value="2"/>
</dbReference>
<evidence type="ECO:0000313" key="5">
    <source>
        <dbReference type="EMBL" id="EFC37743.1"/>
    </source>
</evidence>
<dbReference type="KEGG" id="ngr:NAEGRDRAFT_82816"/>
<dbReference type="STRING" id="5762.D2VZR0"/>
<sequence>MKTSTIIVAVLLAIVASLSFTTAAPSQFCSVCEYAVQTVEALALKEEPAIEKALLGVCSQLGDNQFGKICNTVVLVYGHELLNALITYETPVRVCTDQLPLCPKNSTVEAPVATPVVEAPKAEAKAGDAECEICKYAVGQIENFINSNHSQQEIQKKLNQLCSNIPSVFTQTCLSIARMVPYIIKKLEDHNSPSQICSGLHLCSSKQAFIAKQFAAPVMTSEIKKLAICPACIMAMELVQREINQQSIDKFVEDKLDKVCAKLPSTFGPACENLVDTYTPVLVQKLLLAVTPTKICKFVHACPSAEPKNVIKSLKANIVKLN</sequence>
<dbReference type="GO" id="GO:0005764">
    <property type="term" value="C:lysosome"/>
    <property type="evidence" value="ECO:0007669"/>
    <property type="project" value="InterPro"/>
</dbReference>
<organism evidence="6">
    <name type="scientific">Naegleria gruberi</name>
    <name type="common">Amoeba</name>
    <dbReference type="NCBI Taxonomy" id="5762"/>
    <lineage>
        <taxon>Eukaryota</taxon>
        <taxon>Discoba</taxon>
        <taxon>Heterolobosea</taxon>
        <taxon>Tetramitia</taxon>
        <taxon>Eutetramitia</taxon>
        <taxon>Vahlkampfiidae</taxon>
        <taxon>Naegleria</taxon>
    </lineage>
</organism>
<reference evidence="5 6" key="1">
    <citation type="journal article" date="2010" name="Cell">
        <title>The genome of Naegleria gruberi illuminates early eukaryotic versatility.</title>
        <authorList>
            <person name="Fritz-Laylin L.K."/>
            <person name="Prochnik S.E."/>
            <person name="Ginger M.L."/>
            <person name="Dacks J.B."/>
            <person name="Carpenter M.L."/>
            <person name="Field M.C."/>
            <person name="Kuo A."/>
            <person name="Paredez A."/>
            <person name="Chapman J."/>
            <person name="Pham J."/>
            <person name="Shu S."/>
            <person name="Neupane R."/>
            <person name="Cipriano M."/>
            <person name="Mancuso J."/>
            <person name="Tu H."/>
            <person name="Salamov A."/>
            <person name="Lindquist E."/>
            <person name="Shapiro H."/>
            <person name="Lucas S."/>
            <person name="Grigoriev I.V."/>
            <person name="Cande W.Z."/>
            <person name="Fulton C."/>
            <person name="Rokhsar D.S."/>
            <person name="Dawson S.C."/>
        </authorList>
    </citation>
    <scope>NUCLEOTIDE SEQUENCE [LARGE SCALE GENOMIC DNA]</scope>
    <source>
        <strain evidence="5 6">NEG-M</strain>
    </source>
</reference>
<name>D2VZR0_NAEGR</name>
<dbReference type="InParanoid" id="D2VZR0"/>
<keyword evidence="1" id="KW-1015">Disulfide bond</keyword>
<dbReference type="VEuPathDB" id="AmoebaDB:NAEGRDRAFT_82816"/>
<dbReference type="Proteomes" id="UP000006671">
    <property type="component" value="Unassembled WGS sequence"/>
</dbReference>
<dbReference type="OrthoDB" id="69496at2759"/>
<dbReference type="Pfam" id="PF03489">
    <property type="entry name" value="SapB_2"/>
    <property type="match status" value="3"/>
</dbReference>
<accession>D2VZR0</accession>
<dbReference type="InterPro" id="IPR051428">
    <property type="entry name" value="Sphingo_Act-Surfact_Prot"/>
</dbReference>
<keyword evidence="3" id="KW-0732">Signal</keyword>
<dbReference type="SMART" id="SM00741">
    <property type="entry name" value="SapB"/>
    <property type="match status" value="3"/>
</dbReference>
<dbReference type="InterPro" id="IPR008138">
    <property type="entry name" value="SapB_2"/>
</dbReference>
<dbReference type="eggNOG" id="KOG1340">
    <property type="taxonomic scope" value="Eukaryota"/>
</dbReference>
<dbReference type="SUPFAM" id="SSF47862">
    <property type="entry name" value="Saposin"/>
    <property type="match status" value="3"/>
</dbReference>
<dbReference type="PANTHER" id="PTHR11480">
    <property type="entry name" value="SAPOSIN-RELATED"/>
    <property type="match status" value="1"/>
</dbReference>
<dbReference type="InterPro" id="IPR011001">
    <property type="entry name" value="Saposin-like"/>
</dbReference>
<dbReference type="InterPro" id="IPR008373">
    <property type="entry name" value="Saposin"/>
</dbReference>
<dbReference type="GO" id="GO:0006665">
    <property type="term" value="P:sphingolipid metabolic process"/>
    <property type="evidence" value="ECO:0007669"/>
    <property type="project" value="InterPro"/>
</dbReference>
<proteinExistence type="predicted"/>
<feature type="domain" description="Saposin B-type" evidence="4">
    <location>
        <begin position="25"/>
        <end position="106"/>
    </location>
</feature>
<dbReference type="Gene3D" id="1.10.225.10">
    <property type="entry name" value="Saposin-like"/>
    <property type="match status" value="3"/>
</dbReference>
<feature type="chain" id="PRO_5003038910" evidence="3">
    <location>
        <begin position="24"/>
        <end position="322"/>
    </location>
</feature>
<gene>
    <name evidence="5" type="primary">AM17</name>
    <name evidence="5" type="ORF">NAEGRDRAFT_82816</name>
</gene>
<dbReference type="InterPro" id="IPR008139">
    <property type="entry name" value="SaposinB_dom"/>
</dbReference>
<dbReference type="PRINTS" id="PR01797">
    <property type="entry name" value="SAPOSIN"/>
</dbReference>
<dbReference type="EMBL" id="GG738915">
    <property type="protein sequence ID" value="EFC37743.1"/>
    <property type="molecule type" value="Genomic_DNA"/>
</dbReference>
<evidence type="ECO:0000313" key="6">
    <source>
        <dbReference type="Proteomes" id="UP000006671"/>
    </source>
</evidence>
<keyword evidence="2" id="KW-0325">Glycoprotein</keyword>
<feature type="domain" description="Saposin B-type" evidence="4">
    <location>
        <begin position="127"/>
        <end position="207"/>
    </location>
</feature>
<evidence type="ECO:0000256" key="2">
    <source>
        <dbReference type="ARBA" id="ARBA00023180"/>
    </source>
</evidence>
<feature type="domain" description="Saposin B-type" evidence="4">
    <location>
        <begin position="225"/>
        <end position="306"/>
    </location>
</feature>
<dbReference type="GeneID" id="8857619"/>
<feature type="signal peptide" evidence="3">
    <location>
        <begin position="1"/>
        <end position="23"/>
    </location>
</feature>
<dbReference type="OMA" id="NQFGKIC"/>
<dbReference type="PROSITE" id="PS50015">
    <property type="entry name" value="SAP_B"/>
    <property type="match status" value="3"/>
</dbReference>
<evidence type="ECO:0000259" key="4">
    <source>
        <dbReference type="PROSITE" id="PS50015"/>
    </source>
</evidence>
<dbReference type="AlphaFoldDB" id="D2VZR0"/>
<dbReference type="InterPro" id="IPR007856">
    <property type="entry name" value="SapB_1"/>
</dbReference>
<evidence type="ECO:0000256" key="1">
    <source>
        <dbReference type="ARBA" id="ARBA00023157"/>
    </source>
</evidence>